<dbReference type="PANTHER" id="PTHR24422">
    <property type="entry name" value="CHEMOTAXIS PROTEIN METHYLTRANSFERASE"/>
    <property type="match status" value="1"/>
</dbReference>
<evidence type="ECO:0000259" key="10">
    <source>
        <dbReference type="PROSITE" id="PS50122"/>
    </source>
</evidence>
<dbReference type="RefSeq" id="WP_341697308.1">
    <property type="nucleotide sequence ID" value="NZ_JBBYHR010000006.1"/>
</dbReference>
<dbReference type="SUPFAM" id="SSF55785">
    <property type="entry name" value="PYP-like sensor domain (PAS domain)"/>
    <property type="match status" value="1"/>
</dbReference>
<evidence type="ECO:0000256" key="1">
    <source>
        <dbReference type="ARBA" id="ARBA00000085"/>
    </source>
</evidence>
<evidence type="ECO:0000259" key="8">
    <source>
        <dbReference type="PROSITE" id="PS50109"/>
    </source>
</evidence>
<evidence type="ECO:0000259" key="11">
    <source>
        <dbReference type="PROSITE" id="PS50123"/>
    </source>
</evidence>
<comment type="catalytic activity">
    <reaction evidence="1">
        <text>ATP + protein L-histidine = ADP + protein N-phospho-L-histidine.</text>
        <dbReference type="EC" id="2.7.13.3"/>
    </reaction>
</comment>
<dbReference type="SUPFAM" id="SSF53335">
    <property type="entry name" value="S-adenosyl-L-methionine-dependent methyltransferases"/>
    <property type="match status" value="1"/>
</dbReference>
<dbReference type="EMBL" id="JBBYHR010000006">
    <property type="protein sequence ID" value="MEL1244993.1"/>
    <property type="molecule type" value="Genomic_DNA"/>
</dbReference>
<dbReference type="InterPro" id="IPR000014">
    <property type="entry name" value="PAS"/>
</dbReference>
<dbReference type="InterPro" id="IPR003594">
    <property type="entry name" value="HATPase_dom"/>
</dbReference>
<feature type="active site" evidence="6">
    <location>
        <position position="24"/>
    </location>
</feature>
<dbReference type="CDD" id="cd00130">
    <property type="entry name" value="PAS"/>
    <property type="match status" value="1"/>
</dbReference>
<keyword evidence="5" id="KW-0949">S-adenosyl-L-methionine</keyword>
<dbReference type="Pfam" id="PF08448">
    <property type="entry name" value="PAS_4"/>
    <property type="match status" value="1"/>
</dbReference>
<keyword evidence="7" id="KW-0175">Coiled coil</keyword>
<evidence type="ECO:0000256" key="4">
    <source>
        <dbReference type="ARBA" id="ARBA00022679"/>
    </source>
</evidence>
<evidence type="ECO:0000313" key="12">
    <source>
        <dbReference type="EMBL" id="MEL1244993.1"/>
    </source>
</evidence>
<dbReference type="InterPro" id="IPR036804">
    <property type="entry name" value="CheR_N_sf"/>
</dbReference>
<dbReference type="PANTHER" id="PTHR24422:SF27">
    <property type="entry name" value="PROTEIN-GLUTAMATE O-METHYLTRANSFERASE"/>
    <property type="match status" value="1"/>
</dbReference>
<feature type="domain" description="CheR-type methyltransferase" evidence="11">
    <location>
        <begin position="219"/>
        <end position="485"/>
    </location>
</feature>
<dbReference type="InterPro" id="IPR013656">
    <property type="entry name" value="PAS_4"/>
</dbReference>
<dbReference type="SMART" id="SM00388">
    <property type="entry name" value="HisKA"/>
    <property type="match status" value="1"/>
</dbReference>
<dbReference type="SUPFAM" id="SSF47757">
    <property type="entry name" value="Chemotaxis receptor methyltransferase CheR, N-terminal domain"/>
    <property type="match status" value="1"/>
</dbReference>
<keyword evidence="3 12" id="KW-0489">Methyltransferase</keyword>
<evidence type="ECO:0000256" key="5">
    <source>
        <dbReference type="ARBA" id="ARBA00022691"/>
    </source>
</evidence>
<dbReference type="InterPro" id="IPR036890">
    <property type="entry name" value="HATPase_C_sf"/>
</dbReference>
<evidence type="ECO:0000256" key="7">
    <source>
        <dbReference type="SAM" id="Coils"/>
    </source>
</evidence>
<keyword evidence="6" id="KW-0145">Chemotaxis</keyword>
<feature type="active site" evidence="6">
    <location>
        <position position="51"/>
    </location>
</feature>
<protein>
    <submittedName>
        <fullName evidence="12">CheR family methyltransferase</fullName>
    </submittedName>
</protein>
<dbReference type="Pfam" id="PF00512">
    <property type="entry name" value="HisKA"/>
    <property type="match status" value="1"/>
</dbReference>
<dbReference type="GO" id="GO:0032259">
    <property type="term" value="P:methylation"/>
    <property type="evidence" value="ECO:0007669"/>
    <property type="project" value="UniProtKB-KW"/>
</dbReference>
<dbReference type="GO" id="GO:0008168">
    <property type="term" value="F:methyltransferase activity"/>
    <property type="evidence" value="ECO:0007669"/>
    <property type="project" value="UniProtKB-KW"/>
</dbReference>
<evidence type="ECO:0000256" key="2">
    <source>
        <dbReference type="ARBA" id="ARBA00001541"/>
    </source>
</evidence>
<dbReference type="InterPro" id="IPR022642">
    <property type="entry name" value="CheR_C"/>
</dbReference>
<dbReference type="Gene3D" id="3.40.50.150">
    <property type="entry name" value="Vaccinia Virus protein VP39"/>
    <property type="match status" value="1"/>
</dbReference>
<dbReference type="CDD" id="cd16434">
    <property type="entry name" value="CheB-CheR_fusion"/>
    <property type="match status" value="1"/>
</dbReference>
<dbReference type="InterPro" id="IPR005467">
    <property type="entry name" value="His_kinase_dom"/>
</dbReference>
<keyword evidence="6" id="KW-0378">Hydrolase</keyword>
<dbReference type="Gene3D" id="1.10.155.10">
    <property type="entry name" value="Chemotaxis receptor methyltransferase CheR, N-terminal domain"/>
    <property type="match status" value="1"/>
</dbReference>
<dbReference type="InterPro" id="IPR000780">
    <property type="entry name" value="CheR_MeTrfase"/>
</dbReference>
<dbReference type="InterPro" id="IPR000673">
    <property type="entry name" value="Sig_transdc_resp-reg_Me-estase"/>
</dbReference>
<dbReference type="SMART" id="SM00387">
    <property type="entry name" value="HATPase_c"/>
    <property type="match status" value="1"/>
</dbReference>
<dbReference type="Pfam" id="PF01739">
    <property type="entry name" value="CheR"/>
    <property type="match status" value="1"/>
</dbReference>
<evidence type="ECO:0000256" key="3">
    <source>
        <dbReference type="ARBA" id="ARBA00022603"/>
    </source>
</evidence>
<dbReference type="Gene3D" id="1.10.287.130">
    <property type="match status" value="1"/>
</dbReference>
<comment type="caution">
    <text evidence="12">The sequence shown here is derived from an EMBL/GenBank/DDBJ whole genome shotgun (WGS) entry which is preliminary data.</text>
</comment>
<dbReference type="InterPro" id="IPR029063">
    <property type="entry name" value="SAM-dependent_MTases_sf"/>
</dbReference>
<dbReference type="InterPro" id="IPR036097">
    <property type="entry name" value="HisK_dim/P_sf"/>
</dbReference>
<feature type="domain" description="CheB-type methylesterase" evidence="10">
    <location>
        <begin position="12"/>
        <end position="194"/>
    </location>
</feature>
<reference evidence="12 13" key="1">
    <citation type="submission" date="2024-04" db="EMBL/GenBank/DDBJ databases">
        <title>Flavobacterium sp. DGU11 16S ribosomal RNA gene Genome sequencing and assembly.</title>
        <authorList>
            <person name="Park S."/>
        </authorList>
    </citation>
    <scope>NUCLEOTIDE SEQUENCE [LARGE SCALE GENOMIC DNA]</scope>
    <source>
        <strain evidence="12 13">DGU11</strain>
    </source>
</reference>
<keyword evidence="13" id="KW-1185">Reference proteome</keyword>
<dbReference type="SUPFAM" id="SSF47384">
    <property type="entry name" value="Homodimeric domain of signal transducing histidine kinase"/>
    <property type="match status" value="1"/>
</dbReference>
<dbReference type="Pfam" id="PF01339">
    <property type="entry name" value="CheB_methylest"/>
    <property type="match status" value="1"/>
</dbReference>
<gene>
    <name evidence="12" type="ORF">AAEO56_12015</name>
</gene>
<organism evidence="12 13">
    <name type="scientific">Flavobacterium arundinis</name>
    <dbReference type="NCBI Taxonomy" id="3139143"/>
    <lineage>
        <taxon>Bacteria</taxon>
        <taxon>Pseudomonadati</taxon>
        <taxon>Bacteroidota</taxon>
        <taxon>Flavobacteriia</taxon>
        <taxon>Flavobacteriales</taxon>
        <taxon>Flavobacteriaceae</taxon>
        <taxon>Flavobacterium</taxon>
    </lineage>
</organism>
<feature type="domain" description="Histidine kinase" evidence="8">
    <location>
        <begin position="871"/>
        <end position="1097"/>
    </location>
</feature>
<dbReference type="InterPro" id="IPR050903">
    <property type="entry name" value="Bact_Chemotaxis_MeTrfase"/>
</dbReference>
<dbReference type="PROSITE" id="PS50109">
    <property type="entry name" value="HIS_KIN"/>
    <property type="match status" value="1"/>
</dbReference>
<feature type="active site" evidence="6">
    <location>
        <position position="143"/>
    </location>
</feature>
<sequence>MLPQDTLSDTAITINFPIVGVGASAGGLDAFVRLLRSIPEKSGMAFVLVQHLAADHESLLPGILARETKIPVYEIVDNVELAPDTIYTIPANKILTVLDGRLKLMPRDNDISINKPIDIFFKSLAEVHKSFARGVVLSGTGYDGTDGLKIIREYGGATFAQAPDDAAYEGMPLSAIRAGAADFVLNAADIPAQLKKIDSAYEHSFAYSDGQEANPDNEEELFRQVIRVLRQRSGNDFSHYKQPTIRRRIARRMVLCKVDGMASYLNLLQKDRNEQDALFNDVLIPVSYFFRDTKNFSMLANEAFPLIAKNKTTTDSIRVWVAGCSTGEEAYSMAISLKEFFDDAVPGIKIQLFASDISENVIAKARAAIYSSADVQNVSPERLNNHFTKLDGMYHVKKEIREMCVFAVHNFIKDPPFAKMDLISCRNVLIYMDQFLQKKAFSTFHYALRPNGILFIGKSETINNAASLFVPIVRNQKIYSRKTANDSFSPAPYEERKTSFGIKERQGKKADMPGSNIRKKVNELLFSNYTPASLILDEARDIIHFHGDVSPYLLPSPGKPDFNIFKMLHEDLAFEVRAALLAVKNGGKGIIRENLPVKGKDFTVDLEVLNMEDNGEQNYLLLFHKNVIPPGKAGFQQRKSAELERIAQLEAELQQMRNDIRRVTEDQEVAYEELQSANEELLSNSEELQTLNEELQTSTEELQSNNEELNSVNDELRDRQEQLSLARLYSSSIVETIREPLLVLDIDLRVKSANASFYKYFKTTEKETEGKVLFDLAGGKWQDEGLKQELSKVRMGKTVIEDFEFEILLPEGGERAMLLNVRPILHKDLKEPLILIAIDDITEVRTMNSLLEKKNLALKESNKELSSFSYIASHDLQEPLRKIHTFSKLILDDRESALSGESASHLERILVSTRRMQQLTEDLLHYSHIANSDNYQMFDTNVNMTIHESLEELSEKIAEKGATITAAELPVLRAVPMLMRQLFINLIGNAIKYARKDIAPDIVIAGAEADSGDILKIQGDRHKKYYKIMVSDNGIGFPNEQAQKIFEPFQRLHGKDKYDGTGIGLAICKKIMTRHHGFITAESLPGKGAVFTLLFPF</sequence>
<dbReference type="PROSITE" id="PS50122">
    <property type="entry name" value="CHEB"/>
    <property type="match status" value="1"/>
</dbReference>
<dbReference type="InterPro" id="IPR022641">
    <property type="entry name" value="CheR_N"/>
</dbReference>
<dbReference type="PROSITE" id="PS50113">
    <property type="entry name" value="PAC"/>
    <property type="match status" value="1"/>
</dbReference>
<dbReference type="InterPro" id="IPR035965">
    <property type="entry name" value="PAS-like_dom_sf"/>
</dbReference>
<dbReference type="SUPFAM" id="SSF52738">
    <property type="entry name" value="Methylesterase CheB, C-terminal domain"/>
    <property type="match status" value="1"/>
</dbReference>
<dbReference type="Gene3D" id="3.30.450.20">
    <property type="entry name" value="PAS domain"/>
    <property type="match status" value="1"/>
</dbReference>
<evidence type="ECO:0000259" key="9">
    <source>
        <dbReference type="PROSITE" id="PS50113"/>
    </source>
</evidence>
<dbReference type="InterPro" id="IPR035909">
    <property type="entry name" value="CheB_C"/>
</dbReference>
<dbReference type="Gene3D" id="3.40.50.180">
    <property type="entry name" value="Methylesterase CheB, C-terminal domain"/>
    <property type="match status" value="1"/>
</dbReference>
<evidence type="ECO:0000313" key="13">
    <source>
        <dbReference type="Proteomes" id="UP001464555"/>
    </source>
</evidence>
<dbReference type="InterPro" id="IPR000700">
    <property type="entry name" value="PAS-assoc_C"/>
</dbReference>
<dbReference type="SUPFAM" id="SSF55874">
    <property type="entry name" value="ATPase domain of HSP90 chaperone/DNA topoisomerase II/histidine kinase"/>
    <property type="match status" value="1"/>
</dbReference>
<accession>A0ABU9HXW8</accession>
<dbReference type="Gene3D" id="3.30.565.10">
    <property type="entry name" value="Histidine kinase-like ATPase, C-terminal domain"/>
    <property type="match status" value="1"/>
</dbReference>
<feature type="domain" description="PAC" evidence="9">
    <location>
        <begin position="801"/>
        <end position="853"/>
    </location>
</feature>
<proteinExistence type="predicted"/>
<dbReference type="PROSITE" id="PS50123">
    <property type="entry name" value="CHER"/>
    <property type="match status" value="1"/>
</dbReference>
<name>A0ABU9HXW8_9FLAO</name>
<dbReference type="PRINTS" id="PR00996">
    <property type="entry name" value="CHERMTFRASE"/>
</dbReference>
<dbReference type="Pfam" id="PF03705">
    <property type="entry name" value="CheR_N"/>
    <property type="match status" value="1"/>
</dbReference>
<dbReference type="SMART" id="SM00138">
    <property type="entry name" value="MeTrc"/>
    <property type="match status" value="1"/>
</dbReference>
<dbReference type="InterPro" id="IPR003661">
    <property type="entry name" value="HisK_dim/P_dom"/>
</dbReference>
<dbReference type="NCBIfam" id="TIGR00229">
    <property type="entry name" value="sensory_box"/>
    <property type="match status" value="1"/>
</dbReference>
<evidence type="ECO:0000256" key="6">
    <source>
        <dbReference type="PROSITE-ProRule" id="PRU00050"/>
    </source>
</evidence>
<dbReference type="Pfam" id="PF02518">
    <property type="entry name" value="HATPase_c"/>
    <property type="match status" value="1"/>
</dbReference>
<comment type="catalytic activity">
    <reaction evidence="2">
        <text>L-glutamyl-[protein] + S-adenosyl-L-methionine = [protein]-L-glutamate 5-O-methyl ester + S-adenosyl-L-homocysteine</text>
        <dbReference type="Rhea" id="RHEA:24452"/>
        <dbReference type="Rhea" id="RHEA-COMP:10208"/>
        <dbReference type="Rhea" id="RHEA-COMP:10311"/>
        <dbReference type="ChEBI" id="CHEBI:29973"/>
        <dbReference type="ChEBI" id="CHEBI:57856"/>
        <dbReference type="ChEBI" id="CHEBI:59789"/>
        <dbReference type="ChEBI" id="CHEBI:82795"/>
        <dbReference type="EC" id="2.1.1.80"/>
    </reaction>
</comment>
<feature type="coiled-coil region" evidence="7">
    <location>
        <begin position="632"/>
        <end position="726"/>
    </location>
</feature>
<keyword evidence="4" id="KW-0808">Transferase</keyword>
<dbReference type="Proteomes" id="UP001464555">
    <property type="component" value="Unassembled WGS sequence"/>
</dbReference>
<dbReference type="CDD" id="cd00082">
    <property type="entry name" value="HisKA"/>
    <property type="match status" value="1"/>
</dbReference>